<comment type="caution">
    <text evidence="1">The sequence shown here is derived from an EMBL/GenBank/DDBJ whole genome shotgun (WGS) entry which is preliminary data.</text>
</comment>
<feature type="non-terminal residue" evidence="1">
    <location>
        <position position="89"/>
    </location>
</feature>
<gene>
    <name evidence="1" type="ORF">FWK35_00035752</name>
</gene>
<dbReference type="AlphaFoldDB" id="A0A6G0YHE0"/>
<evidence type="ECO:0000313" key="1">
    <source>
        <dbReference type="EMBL" id="KAF0755785.1"/>
    </source>
</evidence>
<dbReference type="Proteomes" id="UP000478052">
    <property type="component" value="Unassembled WGS sequence"/>
</dbReference>
<keyword evidence="2" id="KW-1185">Reference proteome</keyword>
<name>A0A6G0YHE0_APHCR</name>
<reference evidence="1 2" key="1">
    <citation type="submission" date="2019-08" db="EMBL/GenBank/DDBJ databases">
        <title>Whole genome of Aphis craccivora.</title>
        <authorList>
            <person name="Voronova N.V."/>
            <person name="Shulinski R.S."/>
            <person name="Bandarenka Y.V."/>
            <person name="Zhorov D.G."/>
            <person name="Warner D."/>
        </authorList>
    </citation>
    <scope>NUCLEOTIDE SEQUENCE [LARGE SCALE GENOMIC DNA]</scope>
    <source>
        <strain evidence="1">180601</strain>
        <tissue evidence="1">Whole Body</tissue>
    </source>
</reference>
<proteinExistence type="predicted"/>
<accession>A0A6G0YHE0</accession>
<sequence length="89" mass="10083">MSVYQGFENRFMKHVCTRSKINPCKAKLLDLASVLESAGHAEKPISLLEATAAGYKIVFQEYKDNNILDIIVKQNTRETDVLADKHPEF</sequence>
<dbReference type="EMBL" id="VUJU01004018">
    <property type="protein sequence ID" value="KAF0755785.1"/>
    <property type="molecule type" value="Genomic_DNA"/>
</dbReference>
<evidence type="ECO:0000313" key="2">
    <source>
        <dbReference type="Proteomes" id="UP000478052"/>
    </source>
</evidence>
<organism evidence="1 2">
    <name type="scientific">Aphis craccivora</name>
    <name type="common">Cowpea aphid</name>
    <dbReference type="NCBI Taxonomy" id="307492"/>
    <lineage>
        <taxon>Eukaryota</taxon>
        <taxon>Metazoa</taxon>
        <taxon>Ecdysozoa</taxon>
        <taxon>Arthropoda</taxon>
        <taxon>Hexapoda</taxon>
        <taxon>Insecta</taxon>
        <taxon>Pterygota</taxon>
        <taxon>Neoptera</taxon>
        <taxon>Paraneoptera</taxon>
        <taxon>Hemiptera</taxon>
        <taxon>Sternorrhyncha</taxon>
        <taxon>Aphidomorpha</taxon>
        <taxon>Aphidoidea</taxon>
        <taxon>Aphididae</taxon>
        <taxon>Aphidini</taxon>
        <taxon>Aphis</taxon>
        <taxon>Aphis</taxon>
    </lineage>
</organism>
<protein>
    <submittedName>
        <fullName evidence="1">KRAB-A domain-containing protein 2-like</fullName>
    </submittedName>
</protein>